<proteinExistence type="predicted"/>
<keyword evidence="2" id="KW-1185">Reference proteome</keyword>
<gene>
    <name evidence="1" type="ORF">EI77_03855</name>
</gene>
<dbReference type="Proteomes" id="UP000295662">
    <property type="component" value="Unassembled WGS sequence"/>
</dbReference>
<comment type="caution">
    <text evidence="1">The sequence shown here is derived from an EMBL/GenBank/DDBJ whole genome shotgun (WGS) entry which is preliminary data.</text>
</comment>
<accession>A0A4R7RMV0</accession>
<protein>
    <submittedName>
        <fullName evidence="1">Uncharacterized protein</fullName>
    </submittedName>
</protein>
<reference evidence="1 2" key="1">
    <citation type="submission" date="2019-03" db="EMBL/GenBank/DDBJ databases">
        <title>Genomic Encyclopedia of Archaeal and Bacterial Type Strains, Phase II (KMG-II): from individual species to whole genera.</title>
        <authorList>
            <person name="Goeker M."/>
        </authorList>
    </citation>
    <scope>NUCLEOTIDE SEQUENCE [LARGE SCALE GENOMIC DNA]</scope>
    <source>
        <strain evidence="1 2">ATCC 25309</strain>
    </source>
</reference>
<dbReference type="AlphaFoldDB" id="A0A4R7RMV0"/>
<dbReference type="EMBL" id="SOCA01000009">
    <property type="protein sequence ID" value="TDU66118.1"/>
    <property type="molecule type" value="Genomic_DNA"/>
</dbReference>
<name>A0A4R7RMV0_9BACT</name>
<sequence>MGLLSPNTLDTDQPIGSTIRLVGIHALALRLRLHPLLQLCFCSKIQKIF</sequence>
<organism evidence="1 2">
    <name type="scientific">Prosthecobacter fusiformis</name>
    <dbReference type="NCBI Taxonomy" id="48464"/>
    <lineage>
        <taxon>Bacteria</taxon>
        <taxon>Pseudomonadati</taxon>
        <taxon>Verrucomicrobiota</taxon>
        <taxon>Verrucomicrobiia</taxon>
        <taxon>Verrucomicrobiales</taxon>
        <taxon>Verrucomicrobiaceae</taxon>
        <taxon>Prosthecobacter</taxon>
    </lineage>
</organism>
<evidence type="ECO:0000313" key="2">
    <source>
        <dbReference type="Proteomes" id="UP000295662"/>
    </source>
</evidence>
<evidence type="ECO:0000313" key="1">
    <source>
        <dbReference type="EMBL" id="TDU66118.1"/>
    </source>
</evidence>